<dbReference type="Pfam" id="PF11367">
    <property type="entry name" value="Tail_completion_gp17"/>
    <property type="match status" value="1"/>
</dbReference>
<sequence length="114" mass="12827">MPHTPLWASVQGRLYDTEAPERAAMPYIVMTLVSDVSTPFADRCEVQFSIVSNRSSAEEAERIRSALIALYDDCDLPGVGTPNNLGMERTHATRVRDGGLWLYHITYEIWIAKL</sequence>
<dbReference type="InterPro" id="IPR053745">
    <property type="entry name" value="Viral_Tail_Comp_sf"/>
</dbReference>
<dbReference type="EMBL" id="AE017285">
    <property type="protein sequence ID" value="AAS95973.1"/>
    <property type="molecule type" value="Genomic_DNA"/>
</dbReference>
<dbReference type="Gene3D" id="3.30.2000.30">
    <property type="match status" value="1"/>
</dbReference>
<dbReference type="PaxDb" id="882-DVU_1495"/>
<organism evidence="1 2">
    <name type="scientific">Nitratidesulfovibrio vulgaris (strain ATCC 29579 / DSM 644 / CCUG 34227 / NCIMB 8303 / VKM B-1760 / Hildenborough)</name>
    <name type="common">Desulfovibrio vulgaris</name>
    <dbReference type="NCBI Taxonomy" id="882"/>
    <lineage>
        <taxon>Bacteria</taxon>
        <taxon>Pseudomonadati</taxon>
        <taxon>Thermodesulfobacteriota</taxon>
        <taxon>Desulfovibrionia</taxon>
        <taxon>Desulfovibrionales</taxon>
        <taxon>Desulfovibrionaceae</taxon>
        <taxon>Nitratidesulfovibrio</taxon>
    </lineage>
</organism>
<evidence type="ECO:0000313" key="1">
    <source>
        <dbReference type="EMBL" id="AAS95973.1"/>
    </source>
</evidence>
<dbReference type="InterPro" id="IPR021508">
    <property type="entry name" value="Gp17-like"/>
</dbReference>
<dbReference type="Proteomes" id="UP000002194">
    <property type="component" value="Chromosome"/>
</dbReference>
<keyword evidence="2" id="KW-1185">Reference proteome</keyword>
<accession>Q72BY9</accession>
<name>Q72BY9_NITV2</name>
<dbReference type="STRING" id="882.DVU_1495"/>
<gene>
    <name evidence="1" type="ordered locus">DVU_1495</name>
</gene>
<dbReference type="KEGG" id="dvu:DVU_1495"/>
<dbReference type="EnsemblBacteria" id="AAS95973">
    <property type="protein sequence ID" value="AAS95973"/>
    <property type="gene ID" value="DVU_1495"/>
</dbReference>
<dbReference type="HOGENOM" id="CLU_2117117_0_0_7"/>
<protein>
    <recommendedName>
        <fullName evidence="3">DUF3168 domain-containing protein</fullName>
    </recommendedName>
</protein>
<evidence type="ECO:0000313" key="2">
    <source>
        <dbReference type="Proteomes" id="UP000002194"/>
    </source>
</evidence>
<proteinExistence type="predicted"/>
<reference evidence="1 2" key="1">
    <citation type="journal article" date="2004" name="Nat. Biotechnol.">
        <title>The genome sequence of the anaerobic, sulfate-reducing bacterium Desulfovibrio vulgaris Hildenborough.</title>
        <authorList>
            <person name="Heidelberg J.F."/>
            <person name="Seshadri R."/>
            <person name="Haveman S.A."/>
            <person name="Hemme C.L."/>
            <person name="Paulsen I.T."/>
            <person name="Kolonay J.F."/>
            <person name="Eisen J.A."/>
            <person name="Ward N."/>
            <person name="Methe B."/>
            <person name="Brinkac L.M."/>
            <person name="Daugherty S.C."/>
            <person name="Deboy R.T."/>
            <person name="Dodson R.J."/>
            <person name="Durkin A.S."/>
            <person name="Madupu R."/>
            <person name="Nelson W.C."/>
            <person name="Sullivan S.A."/>
            <person name="Fouts D."/>
            <person name="Haft D.H."/>
            <person name="Selengut J."/>
            <person name="Peterson J.D."/>
            <person name="Davidsen T.M."/>
            <person name="Zafar N."/>
            <person name="Zhou L."/>
            <person name="Radune D."/>
            <person name="Dimitrov G."/>
            <person name="Hance M."/>
            <person name="Tran K."/>
            <person name="Khouri H."/>
            <person name="Gill J."/>
            <person name="Utterback T.R."/>
            <person name="Feldblyum T.V."/>
            <person name="Wall J.D."/>
            <person name="Voordouw G."/>
            <person name="Fraser C.M."/>
        </authorList>
    </citation>
    <scope>NUCLEOTIDE SEQUENCE [LARGE SCALE GENOMIC DNA]</scope>
    <source>
        <strain evidence="2">ATCC 29579 / DSM 644 / NCIMB 8303 / VKM B-1760 / Hildenborough</strain>
    </source>
</reference>
<evidence type="ECO:0008006" key="3">
    <source>
        <dbReference type="Google" id="ProtNLM"/>
    </source>
</evidence>
<dbReference type="AlphaFoldDB" id="Q72BY9"/>